<dbReference type="InterPro" id="IPR053931">
    <property type="entry name" value="RapZ_C"/>
</dbReference>
<dbReference type="Pfam" id="PF22740">
    <property type="entry name" value="PapZ_C"/>
    <property type="match status" value="1"/>
</dbReference>
<evidence type="ECO:0000259" key="1">
    <source>
        <dbReference type="Pfam" id="PF22740"/>
    </source>
</evidence>
<evidence type="ECO:0000313" key="3">
    <source>
        <dbReference type="Proteomes" id="UP000800200"/>
    </source>
</evidence>
<protein>
    <recommendedName>
        <fullName evidence="1">RapZ C-terminal domain-containing protein</fullName>
    </recommendedName>
</protein>
<sequence>MYSGVHPIIQTAVLQDLRARDASRVLINKVIRAFSLGVRAYGRNAVAMTTTCGAGTHRSVTLVQVIGKELQRTGFDIQIAHLHRVREPGDPY</sequence>
<dbReference type="EMBL" id="ML994610">
    <property type="protein sequence ID" value="KAF2195447.1"/>
    <property type="molecule type" value="Genomic_DNA"/>
</dbReference>
<evidence type="ECO:0000313" key="2">
    <source>
        <dbReference type="EMBL" id="KAF2195447.1"/>
    </source>
</evidence>
<name>A0A6A6ETH4_9PEZI</name>
<feature type="domain" description="RapZ C-terminal" evidence="1">
    <location>
        <begin position="4"/>
        <end position="82"/>
    </location>
</feature>
<dbReference type="OrthoDB" id="5418695at2759"/>
<dbReference type="Proteomes" id="UP000800200">
    <property type="component" value="Unassembled WGS sequence"/>
</dbReference>
<proteinExistence type="predicted"/>
<keyword evidence="3" id="KW-1185">Reference proteome</keyword>
<accession>A0A6A6ETH4</accession>
<reference evidence="2" key="1">
    <citation type="journal article" date="2020" name="Stud. Mycol.">
        <title>101 Dothideomycetes genomes: a test case for predicting lifestyles and emergence of pathogens.</title>
        <authorList>
            <person name="Haridas S."/>
            <person name="Albert R."/>
            <person name="Binder M."/>
            <person name="Bloem J."/>
            <person name="Labutti K."/>
            <person name="Salamov A."/>
            <person name="Andreopoulos B."/>
            <person name="Baker S."/>
            <person name="Barry K."/>
            <person name="Bills G."/>
            <person name="Bluhm B."/>
            <person name="Cannon C."/>
            <person name="Castanera R."/>
            <person name="Culley D."/>
            <person name="Daum C."/>
            <person name="Ezra D."/>
            <person name="Gonzalez J."/>
            <person name="Henrissat B."/>
            <person name="Kuo A."/>
            <person name="Liang C."/>
            <person name="Lipzen A."/>
            <person name="Lutzoni F."/>
            <person name="Magnuson J."/>
            <person name="Mondo S."/>
            <person name="Nolan M."/>
            <person name="Ohm R."/>
            <person name="Pangilinan J."/>
            <person name="Park H.-J."/>
            <person name="Ramirez L."/>
            <person name="Alfaro M."/>
            <person name="Sun H."/>
            <person name="Tritt A."/>
            <person name="Yoshinaga Y."/>
            <person name="Zwiers L.-H."/>
            <person name="Turgeon B."/>
            <person name="Goodwin S."/>
            <person name="Spatafora J."/>
            <person name="Crous P."/>
            <person name="Grigoriev I."/>
        </authorList>
    </citation>
    <scope>NUCLEOTIDE SEQUENCE</scope>
    <source>
        <strain evidence="2">CBS 207.26</strain>
    </source>
</reference>
<organism evidence="2 3">
    <name type="scientific">Zopfia rhizophila CBS 207.26</name>
    <dbReference type="NCBI Taxonomy" id="1314779"/>
    <lineage>
        <taxon>Eukaryota</taxon>
        <taxon>Fungi</taxon>
        <taxon>Dikarya</taxon>
        <taxon>Ascomycota</taxon>
        <taxon>Pezizomycotina</taxon>
        <taxon>Dothideomycetes</taxon>
        <taxon>Dothideomycetes incertae sedis</taxon>
        <taxon>Zopfiaceae</taxon>
        <taxon>Zopfia</taxon>
    </lineage>
</organism>
<dbReference type="AlphaFoldDB" id="A0A6A6ETH4"/>
<gene>
    <name evidence="2" type="ORF">K469DRAFT_12503</name>
</gene>